<evidence type="ECO:0000313" key="4">
    <source>
        <dbReference type="Proteomes" id="UP000070444"/>
    </source>
</evidence>
<accession>A0A137PHA6</accession>
<dbReference type="InterPro" id="IPR011022">
    <property type="entry name" value="Arrestin_C-like"/>
</dbReference>
<dbReference type="EMBL" id="KQ964425">
    <property type="protein sequence ID" value="KXN74311.1"/>
    <property type="molecule type" value="Genomic_DNA"/>
</dbReference>
<dbReference type="PANTHER" id="PTHR11188:SF17">
    <property type="entry name" value="FI21816P1"/>
    <property type="match status" value="1"/>
</dbReference>
<evidence type="ECO:0000259" key="1">
    <source>
        <dbReference type="Pfam" id="PF00339"/>
    </source>
</evidence>
<feature type="domain" description="Arrestin-like N-terminal" evidence="1">
    <location>
        <begin position="42"/>
        <end position="139"/>
    </location>
</feature>
<proteinExistence type="predicted"/>
<dbReference type="AlphaFoldDB" id="A0A137PHA6"/>
<evidence type="ECO:0000259" key="2">
    <source>
        <dbReference type="Pfam" id="PF02752"/>
    </source>
</evidence>
<gene>
    <name evidence="3" type="ORF">CONCODRAFT_76941</name>
</gene>
<dbReference type="Pfam" id="PF00339">
    <property type="entry name" value="Arrestin_N"/>
    <property type="match status" value="1"/>
</dbReference>
<name>A0A137PHA6_CONC2</name>
<dbReference type="PANTHER" id="PTHR11188">
    <property type="entry name" value="ARRESTIN DOMAIN CONTAINING PROTEIN"/>
    <property type="match status" value="1"/>
</dbReference>
<dbReference type="Pfam" id="PF02752">
    <property type="entry name" value="Arrestin_C"/>
    <property type="match status" value="1"/>
</dbReference>
<dbReference type="GO" id="GO:0030674">
    <property type="term" value="F:protein-macromolecule adaptor activity"/>
    <property type="evidence" value="ECO:0007669"/>
    <property type="project" value="TreeGrafter"/>
</dbReference>
<dbReference type="Proteomes" id="UP000070444">
    <property type="component" value="Unassembled WGS sequence"/>
</dbReference>
<dbReference type="GO" id="GO:0070086">
    <property type="term" value="P:ubiquitin-dependent endocytosis"/>
    <property type="evidence" value="ECO:0007669"/>
    <property type="project" value="TreeGrafter"/>
</dbReference>
<dbReference type="InterPro" id="IPR014756">
    <property type="entry name" value="Ig_E-set"/>
</dbReference>
<dbReference type="GO" id="GO:0005829">
    <property type="term" value="C:cytosol"/>
    <property type="evidence" value="ECO:0007669"/>
    <property type="project" value="TreeGrafter"/>
</dbReference>
<protein>
    <submittedName>
        <fullName evidence="3">Uncharacterized protein</fullName>
    </submittedName>
</protein>
<dbReference type="InterPro" id="IPR050357">
    <property type="entry name" value="Arrestin_domain-protein"/>
</dbReference>
<dbReference type="GO" id="GO:0005886">
    <property type="term" value="C:plasma membrane"/>
    <property type="evidence" value="ECO:0007669"/>
    <property type="project" value="TreeGrafter"/>
</dbReference>
<organism evidence="3 4">
    <name type="scientific">Conidiobolus coronatus (strain ATCC 28846 / CBS 209.66 / NRRL 28638)</name>
    <name type="common">Delacroixia coronata</name>
    <dbReference type="NCBI Taxonomy" id="796925"/>
    <lineage>
        <taxon>Eukaryota</taxon>
        <taxon>Fungi</taxon>
        <taxon>Fungi incertae sedis</taxon>
        <taxon>Zoopagomycota</taxon>
        <taxon>Entomophthoromycotina</taxon>
        <taxon>Entomophthoromycetes</taxon>
        <taxon>Entomophthorales</taxon>
        <taxon>Ancylistaceae</taxon>
        <taxon>Conidiobolus</taxon>
    </lineage>
</organism>
<dbReference type="SUPFAM" id="SSF81296">
    <property type="entry name" value="E set domains"/>
    <property type="match status" value="1"/>
</dbReference>
<dbReference type="OrthoDB" id="2333384at2759"/>
<sequence length="346" mass="39487">MKDLLSLVNCLSSNNGLRVDLQLLADGIFVPQLTEEFDTFSVQGNILIHNSSRTKTINKVTLKFKGYIDRFRSSGSTPQKSLIIENEMELVSYNISIFKGDAVLSFEMALPRTLPPSVNSEYFKLNYYMNVTIETQDAKIPYSFPTKVYNHHLIPHLDLRLASYSESGSVDDAMTYTIEFSKMFFSKDELIPLKVLIQPERTVQINYIKAKLIQKVALMNHLTHIPINKNPHIVSLSEDTQNFTEKKNIYDLQFYLPVSSKSERLLLPTLDSKHFEITHQIQITVNYTAQGEYLAQFLNIKIPVAVTTQLRNSLVELPDYLDISEETEGMEGCFLNVGELPPVYSI</sequence>
<evidence type="ECO:0000313" key="3">
    <source>
        <dbReference type="EMBL" id="KXN74311.1"/>
    </source>
</evidence>
<dbReference type="Gene3D" id="2.60.40.640">
    <property type="match status" value="1"/>
</dbReference>
<dbReference type="InterPro" id="IPR011021">
    <property type="entry name" value="Arrestin-like_N"/>
</dbReference>
<dbReference type="InterPro" id="IPR014752">
    <property type="entry name" value="Arrestin-like_C"/>
</dbReference>
<feature type="domain" description="Arrestin C-terminal-like" evidence="2">
    <location>
        <begin position="172"/>
        <end position="308"/>
    </location>
</feature>
<reference evidence="3 4" key="1">
    <citation type="journal article" date="2015" name="Genome Biol. Evol.">
        <title>Phylogenomic analyses indicate that early fungi evolved digesting cell walls of algal ancestors of land plants.</title>
        <authorList>
            <person name="Chang Y."/>
            <person name="Wang S."/>
            <person name="Sekimoto S."/>
            <person name="Aerts A.L."/>
            <person name="Choi C."/>
            <person name="Clum A."/>
            <person name="LaButti K.M."/>
            <person name="Lindquist E.A."/>
            <person name="Yee Ngan C."/>
            <person name="Ohm R.A."/>
            <person name="Salamov A.A."/>
            <person name="Grigoriev I.V."/>
            <person name="Spatafora J.W."/>
            <person name="Berbee M.L."/>
        </authorList>
    </citation>
    <scope>NUCLEOTIDE SEQUENCE [LARGE SCALE GENOMIC DNA]</scope>
    <source>
        <strain evidence="3 4">NRRL 28638</strain>
    </source>
</reference>
<dbReference type="GO" id="GO:0031625">
    <property type="term" value="F:ubiquitin protein ligase binding"/>
    <property type="evidence" value="ECO:0007669"/>
    <property type="project" value="TreeGrafter"/>
</dbReference>
<keyword evidence="4" id="KW-1185">Reference proteome</keyword>